<feature type="transmembrane region" description="Helical" evidence="8">
    <location>
        <begin position="186"/>
        <end position="204"/>
    </location>
</feature>
<evidence type="ECO:0000256" key="3">
    <source>
        <dbReference type="ARBA" id="ARBA00022448"/>
    </source>
</evidence>
<dbReference type="GO" id="GO:0006882">
    <property type="term" value="P:intracellular zinc ion homeostasis"/>
    <property type="evidence" value="ECO:0007669"/>
    <property type="project" value="InterPro"/>
</dbReference>
<sequence>MDSCKQLLNMLSERLSLMVFIMGLKGKNGQNKGFKMTYGVIMLIIFLCLGFGGVFYDKKGSKMILLKKWAKNVRNEGFYRGKGKRTMVFMGFLVFCYIFLLYNVAMCFSGLRTIIMVFPYNIIRMIVNGDSKRIFIYKRNFLFLLFFLVLIDFLKSLRLRVIFGYFFVGLIWILSFYIDIPMNSNSFLFSSLYCIPIVLIEFFMGIDGSRYSISTFFLVIFSSMVHIILRFVKTFDSIYMIKFFWPFSTVMMVFMNYVFFGEYPGLIDLLSLFLMYYCFYKSLNSPESYIKYHSKDDVIGIRRVKTYLTLIMKNHDSRNIFLFFFLNLTFMFIQLGYGIFSNSLGLISDSIHMAFDCFALLVGLLASIISKFPPSFTFPFGFSRIEVLSGFVNGLLLLLLSISIVIEAVSRLLTPKEIHLGKLLPVSIIGFIINLFGIFLFRHGHNHNHNHNLDGIYFLEKKHESNDSIHNHFSNNYIDDIHNNVNIYGVFLHIFADTLGSFGVIVSTLLIHRFKWPGFDSLASILIAVLIFASSIPLILSSAKNLLLIVPHDFEYNVYNALNKIKTHSGILCLENYRFWMNNENTSSGIIRVSVKNDQDLNIIRQEIEKVLKESIKGLVNVTVVTERR</sequence>
<comment type="caution">
    <text evidence="10">The sequence shown here is derived from an EMBL/GenBank/DDBJ whole genome shotgun (WGS) entry which is preliminary data.</text>
</comment>
<feature type="transmembrane region" description="Helical" evidence="8">
    <location>
        <begin position="238"/>
        <end position="259"/>
    </location>
</feature>
<feature type="transmembrane region" description="Helical" evidence="8">
    <location>
        <begin position="390"/>
        <end position="410"/>
    </location>
</feature>
<gene>
    <name evidence="10" type="ORF">T552_02890</name>
</gene>
<keyword evidence="3 8" id="KW-0813">Transport</keyword>
<keyword evidence="5 8" id="KW-1133">Transmembrane helix</keyword>
<feature type="transmembrane region" description="Helical" evidence="8">
    <location>
        <begin position="36"/>
        <end position="56"/>
    </location>
</feature>
<evidence type="ECO:0000256" key="1">
    <source>
        <dbReference type="ARBA" id="ARBA00004141"/>
    </source>
</evidence>
<keyword evidence="6 8" id="KW-0406">Ion transport</keyword>
<dbReference type="Pfam" id="PF01545">
    <property type="entry name" value="Cation_efflux"/>
    <property type="match status" value="1"/>
</dbReference>
<proteinExistence type="inferred from homology"/>
<dbReference type="InterPro" id="IPR027469">
    <property type="entry name" value="Cation_efflux_TMD_sf"/>
</dbReference>
<accession>A0A0W4ZDE1</accession>
<feature type="domain" description="Cation efflux protein transmembrane" evidence="9">
    <location>
        <begin position="320"/>
        <end position="547"/>
    </location>
</feature>
<keyword evidence="4 8" id="KW-0812">Transmembrane</keyword>
<evidence type="ECO:0000259" key="9">
    <source>
        <dbReference type="Pfam" id="PF01545"/>
    </source>
</evidence>
<name>A0A0W4ZDE1_PNEC8</name>
<evidence type="ECO:0000256" key="4">
    <source>
        <dbReference type="ARBA" id="ARBA00022692"/>
    </source>
</evidence>
<dbReference type="GeneID" id="28937619"/>
<dbReference type="Gene3D" id="1.20.1510.10">
    <property type="entry name" value="Cation efflux protein transmembrane domain"/>
    <property type="match status" value="1"/>
</dbReference>
<dbReference type="GO" id="GO:0005794">
    <property type="term" value="C:Golgi apparatus"/>
    <property type="evidence" value="ECO:0007669"/>
    <property type="project" value="TreeGrafter"/>
</dbReference>
<dbReference type="EMBL" id="LFVZ01000013">
    <property type="protein sequence ID" value="KTW26409.1"/>
    <property type="molecule type" value="Genomic_DNA"/>
</dbReference>
<feature type="transmembrane region" description="Helical" evidence="8">
    <location>
        <begin position="135"/>
        <end position="154"/>
    </location>
</feature>
<dbReference type="GO" id="GO:0005385">
    <property type="term" value="F:zinc ion transmembrane transporter activity"/>
    <property type="evidence" value="ECO:0007669"/>
    <property type="project" value="UniProtKB-UniRule"/>
</dbReference>
<organism evidence="10 11">
    <name type="scientific">Pneumocystis carinii (strain B80)</name>
    <name type="common">Rat pneumocystis pneumonia agent</name>
    <name type="synonym">Pneumocystis carinii f. sp. carinii</name>
    <dbReference type="NCBI Taxonomy" id="1408658"/>
    <lineage>
        <taxon>Eukaryota</taxon>
        <taxon>Fungi</taxon>
        <taxon>Dikarya</taxon>
        <taxon>Ascomycota</taxon>
        <taxon>Taphrinomycotina</taxon>
        <taxon>Pneumocystomycetes</taxon>
        <taxon>Pneumocystaceae</taxon>
        <taxon>Pneumocystis</taxon>
    </lineage>
</organism>
<feature type="transmembrane region" description="Helical" evidence="8">
    <location>
        <begin position="161"/>
        <end position="180"/>
    </location>
</feature>
<dbReference type="VEuPathDB" id="FungiDB:T552_02890"/>
<dbReference type="FunFam" id="1.20.1510.10:FF:000014">
    <property type="entry name" value="Cation efflux protein/ zinc transporter"/>
    <property type="match status" value="1"/>
</dbReference>
<dbReference type="SUPFAM" id="SSF161111">
    <property type="entry name" value="Cation efflux protein transmembrane domain-like"/>
    <property type="match status" value="1"/>
</dbReference>
<dbReference type="InterPro" id="IPR045316">
    <property type="entry name" value="Msc2-like"/>
</dbReference>
<feature type="transmembrane region" description="Helical" evidence="8">
    <location>
        <begin position="422"/>
        <end position="441"/>
    </location>
</feature>
<evidence type="ECO:0000256" key="6">
    <source>
        <dbReference type="ARBA" id="ARBA00023065"/>
    </source>
</evidence>
<keyword evidence="11" id="KW-1185">Reference proteome</keyword>
<dbReference type="NCBIfam" id="TIGR01297">
    <property type="entry name" value="CDF"/>
    <property type="match status" value="1"/>
</dbReference>
<feature type="transmembrane region" description="Helical" evidence="8">
    <location>
        <begin position="522"/>
        <end position="540"/>
    </location>
</feature>
<dbReference type="OrthoDB" id="78669at2759"/>
<feature type="transmembrane region" description="Helical" evidence="8">
    <location>
        <begin position="266"/>
        <end position="283"/>
    </location>
</feature>
<dbReference type="PANTHER" id="PTHR45755">
    <property type="match status" value="1"/>
</dbReference>
<evidence type="ECO:0000313" key="11">
    <source>
        <dbReference type="Proteomes" id="UP000054454"/>
    </source>
</evidence>
<feature type="transmembrane region" description="Helical" evidence="8">
    <location>
        <begin position="352"/>
        <end position="370"/>
    </location>
</feature>
<feature type="transmembrane region" description="Helical" evidence="8">
    <location>
        <begin position="211"/>
        <end position="232"/>
    </location>
</feature>
<feature type="transmembrane region" description="Helical" evidence="8">
    <location>
        <begin position="487"/>
        <end position="510"/>
    </location>
</feature>
<evidence type="ECO:0000256" key="8">
    <source>
        <dbReference type="RuleBase" id="RU369017"/>
    </source>
</evidence>
<evidence type="ECO:0000256" key="7">
    <source>
        <dbReference type="ARBA" id="ARBA00023136"/>
    </source>
</evidence>
<dbReference type="InterPro" id="IPR002524">
    <property type="entry name" value="Cation_efflux"/>
</dbReference>
<dbReference type="GO" id="GO:0005789">
    <property type="term" value="C:endoplasmic reticulum membrane"/>
    <property type="evidence" value="ECO:0007669"/>
    <property type="project" value="UniProtKB-SubCell"/>
</dbReference>
<dbReference type="RefSeq" id="XP_018224857.1">
    <property type="nucleotide sequence ID" value="XM_018371416.1"/>
</dbReference>
<dbReference type="AlphaFoldDB" id="A0A0W4ZDE1"/>
<comment type="similarity">
    <text evidence="2 8">Belongs to the cation diffusion facilitator (CDF) transporter (TC 2.A.4) family. SLC30A subfamily.</text>
</comment>
<evidence type="ECO:0000313" key="10">
    <source>
        <dbReference type="EMBL" id="KTW26409.1"/>
    </source>
</evidence>
<protein>
    <recommendedName>
        <fullName evidence="8">Zinc transporter</fullName>
    </recommendedName>
</protein>
<evidence type="ECO:0000256" key="2">
    <source>
        <dbReference type="ARBA" id="ARBA00008873"/>
    </source>
</evidence>
<keyword evidence="8" id="KW-0256">Endoplasmic reticulum</keyword>
<feature type="transmembrane region" description="Helical" evidence="8">
    <location>
        <begin position="320"/>
        <end position="340"/>
    </location>
</feature>
<keyword evidence="7 8" id="KW-0472">Membrane</keyword>
<dbReference type="GO" id="GO:1904257">
    <property type="term" value="P:zinc ion import into Golgi lumen"/>
    <property type="evidence" value="ECO:0007669"/>
    <property type="project" value="TreeGrafter"/>
</dbReference>
<comment type="caution">
    <text evidence="8">Lacks conserved residue(s) required for the propagation of feature annotation.</text>
</comment>
<dbReference type="Proteomes" id="UP000054454">
    <property type="component" value="Unassembled WGS sequence"/>
</dbReference>
<dbReference type="GO" id="GO:0031410">
    <property type="term" value="C:cytoplasmic vesicle"/>
    <property type="evidence" value="ECO:0007669"/>
    <property type="project" value="TreeGrafter"/>
</dbReference>
<reference evidence="11" key="1">
    <citation type="journal article" date="2016" name="Nat. Commun.">
        <title>Genome analysis of three Pneumocystis species reveals adaptation mechanisms to life exclusively in mammalian hosts.</title>
        <authorList>
            <person name="Ma L."/>
            <person name="Chen Z."/>
            <person name="Huang D.W."/>
            <person name="Kutty G."/>
            <person name="Ishihara M."/>
            <person name="Wang H."/>
            <person name="Abouelleil A."/>
            <person name="Bishop L."/>
            <person name="Davey E."/>
            <person name="Deng R."/>
            <person name="Deng X."/>
            <person name="Fan L."/>
            <person name="Fantoni G."/>
            <person name="Fitzgerald M."/>
            <person name="Gogineni E."/>
            <person name="Goldberg J.M."/>
            <person name="Handley G."/>
            <person name="Hu X."/>
            <person name="Huber C."/>
            <person name="Jiao X."/>
            <person name="Jones K."/>
            <person name="Levin J.Z."/>
            <person name="Liu Y."/>
            <person name="Macdonald P."/>
            <person name="Melnikov A."/>
            <person name="Raley C."/>
            <person name="Sassi M."/>
            <person name="Sherman B.T."/>
            <person name="Song X."/>
            <person name="Sykes S."/>
            <person name="Tran B."/>
            <person name="Walsh L."/>
            <person name="Xia Y."/>
            <person name="Yang J."/>
            <person name="Young S."/>
            <person name="Zeng Q."/>
            <person name="Zheng X."/>
            <person name="Stephens R."/>
            <person name="Nusbaum C."/>
            <person name="Birren B.W."/>
            <person name="Azadi P."/>
            <person name="Lempicki R.A."/>
            <person name="Cuomo C.A."/>
            <person name="Kovacs J.A."/>
        </authorList>
    </citation>
    <scope>NUCLEOTIDE SEQUENCE [LARGE SCALE GENOMIC DNA]</scope>
    <source>
        <strain evidence="11">B80</strain>
    </source>
</reference>
<comment type="subcellular location">
    <subcellularLocation>
        <location evidence="8">Endoplasmic reticulum membrane</location>
        <topology evidence="8">Multi-pass membrane protein</topology>
    </subcellularLocation>
    <subcellularLocation>
        <location evidence="1">Membrane</location>
        <topology evidence="1">Multi-pass membrane protein</topology>
    </subcellularLocation>
</comment>
<dbReference type="PANTHER" id="PTHR45755:SF4">
    <property type="entry name" value="ZINC TRANSPORTER 7"/>
    <property type="match status" value="1"/>
</dbReference>
<feature type="transmembrane region" description="Helical" evidence="8">
    <location>
        <begin position="88"/>
        <end position="115"/>
    </location>
</feature>
<evidence type="ECO:0000256" key="5">
    <source>
        <dbReference type="ARBA" id="ARBA00022989"/>
    </source>
</evidence>
<comment type="function">
    <text evidence="8">Functions as a zinc transporter.</text>
</comment>
<dbReference type="InterPro" id="IPR058533">
    <property type="entry name" value="Cation_efflux_TM"/>
</dbReference>